<organism evidence="11 12">
    <name type="scientific">Rhizoctonia solani</name>
    <dbReference type="NCBI Taxonomy" id="456999"/>
    <lineage>
        <taxon>Eukaryota</taxon>
        <taxon>Fungi</taxon>
        <taxon>Dikarya</taxon>
        <taxon>Basidiomycota</taxon>
        <taxon>Agaricomycotina</taxon>
        <taxon>Agaricomycetes</taxon>
        <taxon>Cantharellales</taxon>
        <taxon>Ceratobasidiaceae</taxon>
        <taxon>Rhizoctonia</taxon>
    </lineage>
</organism>
<keyword evidence="6 10" id="KW-0560">Oxidoreductase</keyword>
<evidence type="ECO:0000256" key="6">
    <source>
        <dbReference type="ARBA" id="ARBA00023002"/>
    </source>
</evidence>
<evidence type="ECO:0000256" key="9">
    <source>
        <dbReference type="PIRSR" id="PIRSR602401-1"/>
    </source>
</evidence>
<comment type="similarity">
    <text evidence="3 10">Belongs to the cytochrome P450 family.</text>
</comment>
<evidence type="ECO:0000256" key="1">
    <source>
        <dbReference type="ARBA" id="ARBA00001971"/>
    </source>
</evidence>
<evidence type="ECO:0000256" key="2">
    <source>
        <dbReference type="ARBA" id="ARBA00005179"/>
    </source>
</evidence>
<name>A0A0K6GI90_9AGAM</name>
<keyword evidence="5 9" id="KW-0479">Metal-binding</keyword>
<keyword evidence="4 9" id="KW-0349">Heme</keyword>
<dbReference type="PRINTS" id="PR00385">
    <property type="entry name" value="P450"/>
</dbReference>
<sequence length="523" mass="59398">MIDVQAFLYILLAASGLTFVQRCWIGGRRRQLRHPPSPKSLPLVGNLFSISPGLDHLAYLELGKKLNSDIIYLDMMRQPVIILNSAQAALDLFEKRSAIYSDRVCATMLNSSELLDWSGFVPVLPYSDLWRRQRRRMNNWLNLRTVRQFDRLQQDSIRHLLGRLMDISPSSPHHFEKVKHQFFFAMGSATFKLAYGYRHTSDQDPFLLNAVEATDNVFSATMMNNFLVNAFPVLSYIPSWLPGAGWKRTAQKWRQHKNHAVNAPYEWTKQQVVTGEFEPSVLSALLQEDKLTPGLSTEDRDKELKELAYIIFAGGTDTSATALVSLVAAMLVNPEAEAKAQAEIDSVLGYASRLPTTSDEAQLPYVRNLILEILRWQPVTPTGGAPHICYQDDVYQDYDIQKGTMLFGNAWAMSRDETVYKDPDSFEPDRFLDSSVPPLPAFGWGRRKCPGMHFAETSLFLGVSSLLTSFTVSRKKDKDGKEIIPTIEGAYNSLTMVLKPFDFEIRPRSEKHRQLILENIPKE</sequence>
<evidence type="ECO:0000256" key="5">
    <source>
        <dbReference type="ARBA" id="ARBA00022723"/>
    </source>
</evidence>
<comment type="cofactor">
    <cofactor evidence="1 9">
        <name>heme</name>
        <dbReference type="ChEBI" id="CHEBI:30413"/>
    </cofactor>
</comment>
<feature type="binding site" description="axial binding residue" evidence="9">
    <location>
        <position position="449"/>
    </location>
    <ligand>
        <name>heme</name>
        <dbReference type="ChEBI" id="CHEBI:30413"/>
    </ligand>
    <ligandPart>
        <name>Fe</name>
        <dbReference type="ChEBI" id="CHEBI:18248"/>
    </ligandPart>
</feature>
<accession>A0A0K6GI90</accession>
<keyword evidence="12" id="KW-1185">Reference proteome</keyword>
<dbReference type="InterPro" id="IPR050364">
    <property type="entry name" value="Cytochrome_P450_fung"/>
</dbReference>
<evidence type="ECO:0000256" key="4">
    <source>
        <dbReference type="ARBA" id="ARBA00022617"/>
    </source>
</evidence>
<dbReference type="PRINTS" id="PR00463">
    <property type="entry name" value="EP450I"/>
</dbReference>
<dbReference type="PROSITE" id="PS00086">
    <property type="entry name" value="CYTOCHROME_P450"/>
    <property type="match status" value="1"/>
</dbReference>
<dbReference type="PANTHER" id="PTHR46300:SF7">
    <property type="entry name" value="P450, PUTATIVE (EUROFUNG)-RELATED"/>
    <property type="match status" value="1"/>
</dbReference>
<dbReference type="InterPro" id="IPR002401">
    <property type="entry name" value="Cyt_P450_E_grp-I"/>
</dbReference>
<dbReference type="Pfam" id="PF00067">
    <property type="entry name" value="p450"/>
    <property type="match status" value="1"/>
</dbReference>
<dbReference type="CDD" id="cd11065">
    <property type="entry name" value="CYP64-like"/>
    <property type="match status" value="1"/>
</dbReference>
<proteinExistence type="inferred from homology"/>
<dbReference type="SUPFAM" id="SSF48264">
    <property type="entry name" value="Cytochrome P450"/>
    <property type="match status" value="1"/>
</dbReference>
<dbReference type="EMBL" id="CYGV01001986">
    <property type="protein sequence ID" value="CUA78323.1"/>
    <property type="molecule type" value="Genomic_DNA"/>
</dbReference>
<evidence type="ECO:0000256" key="3">
    <source>
        <dbReference type="ARBA" id="ARBA00010617"/>
    </source>
</evidence>
<dbReference type="InterPro" id="IPR036396">
    <property type="entry name" value="Cyt_P450_sf"/>
</dbReference>
<dbReference type="Proteomes" id="UP000044841">
    <property type="component" value="Unassembled WGS sequence"/>
</dbReference>
<dbReference type="GO" id="GO:0005506">
    <property type="term" value="F:iron ion binding"/>
    <property type="evidence" value="ECO:0007669"/>
    <property type="project" value="InterPro"/>
</dbReference>
<reference evidence="11 12" key="1">
    <citation type="submission" date="2015-07" db="EMBL/GenBank/DDBJ databases">
        <authorList>
            <person name="Noorani M."/>
        </authorList>
    </citation>
    <scope>NUCLEOTIDE SEQUENCE [LARGE SCALE GENOMIC DNA]</scope>
    <source>
        <strain evidence="11">BBA 69670</strain>
    </source>
</reference>
<evidence type="ECO:0000256" key="10">
    <source>
        <dbReference type="RuleBase" id="RU000461"/>
    </source>
</evidence>
<evidence type="ECO:0000313" key="12">
    <source>
        <dbReference type="Proteomes" id="UP000044841"/>
    </source>
</evidence>
<keyword evidence="8 10" id="KW-0503">Monooxygenase</keyword>
<dbReference type="GO" id="GO:0016705">
    <property type="term" value="F:oxidoreductase activity, acting on paired donors, with incorporation or reduction of molecular oxygen"/>
    <property type="evidence" value="ECO:0007669"/>
    <property type="project" value="InterPro"/>
</dbReference>
<protein>
    <submittedName>
        <fullName evidence="11">O-methylsterigmatocystin oxidoreductase</fullName>
    </submittedName>
</protein>
<evidence type="ECO:0000313" key="11">
    <source>
        <dbReference type="EMBL" id="CUA78323.1"/>
    </source>
</evidence>
<dbReference type="GO" id="GO:0020037">
    <property type="term" value="F:heme binding"/>
    <property type="evidence" value="ECO:0007669"/>
    <property type="project" value="InterPro"/>
</dbReference>
<keyword evidence="7 9" id="KW-0408">Iron</keyword>
<dbReference type="InterPro" id="IPR017972">
    <property type="entry name" value="Cyt_P450_CS"/>
</dbReference>
<evidence type="ECO:0000256" key="8">
    <source>
        <dbReference type="ARBA" id="ARBA00023033"/>
    </source>
</evidence>
<dbReference type="GO" id="GO:0004497">
    <property type="term" value="F:monooxygenase activity"/>
    <property type="evidence" value="ECO:0007669"/>
    <property type="project" value="UniProtKB-KW"/>
</dbReference>
<dbReference type="Gene3D" id="1.10.630.10">
    <property type="entry name" value="Cytochrome P450"/>
    <property type="match status" value="1"/>
</dbReference>
<dbReference type="PANTHER" id="PTHR46300">
    <property type="entry name" value="P450, PUTATIVE (EUROFUNG)-RELATED-RELATED"/>
    <property type="match status" value="1"/>
</dbReference>
<dbReference type="AlphaFoldDB" id="A0A0K6GI90"/>
<comment type="pathway">
    <text evidence="2">Secondary metabolite biosynthesis.</text>
</comment>
<dbReference type="InterPro" id="IPR001128">
    <property type="entry name" value="Cyt_P450"/>
</dbReference>
<gene>
    <name evidence="11" type="ORF">RSOLAG22IIIB_13079</name>
</gene>
<evidence type="ECO:0000256" key="7">
    <source>
        <dbReference type="ARBA" id="ARBA00023004"/>
    </source>
</evidence>